<accession>A0A5B7HAW0</accession>
<sequence>MTLFPHSAQKINQHLYIEIVPLKVSCHLCAHACQEPPAQLANHTSDPFCARHGVHLHLFSFLPAFFGAHFFAASISASPLVTMANQSFVGCKRWLPGEALEPHSRYVSCRPAMCLAKDSSSKHM</sequence>
<dbReference type="EMBL" id="VSRR010030178">
    <property type="protein sequence ID" value="MPC69891.1"/>
    <property type="molecule type" value="Genomic_DNA"/>
</dbReference>
<keyword evidence="2" id="KW-1185">Reference proteome</keyword>
<name>A0A5B7HAW0_PORTR</name>
<proteinExistence type="predicted"/>
<organism evidence="1 2">
    <name type="scientific">Portunus trituberculatus</name>
    <name type="common">Swimming crab</name>
    <name type="synonym">Neptunus trituberculatus</name>
    <dbReference type="NCBI Taxonomy" id="210409"/>
    <lineage>
        <taxon>Eukaryota</taxon>
        <taxon>Metazoa</taxon>
        <taxon>Ecdysozoa</taxon>
        <taxon>Arthropoda</taxon>
        <taxon>Crustacea</taxon>
        <taxon>Multicrustacea</taxon>
        <taxon>Malacostraca</taxon>
        <taxon>Eumalacostraca</taxon>
        <taxon>Eucarida</taxon>
        <taxon>Decapoda</taxon>
        <taxon>Pleocyemata</taxon>
        <taxon>Brachyura</taxon>
        <taxon>Eubrachyura</taxon>
        <taxon>Portunoidea</taxon>
        <taxon>Portunidae</taxon>
        <taxon>Portuninae</taxon>
        <taxon>Portunus</taxon>
    </lineage>
</organism>
<protein>
    <submittedName>
        <fullName evidence="1">Uncharacterized protein</fullName>
    </submittedName>
</protein>
<evidence type="ECO:0000313" key="2">
    <source>
        <dbReference type="Proteomes" id="UP000324222"/>
    </source>
</evidence>
<evidence type="ECO:0000313" key="1">
    <source>
        <dbReference type="EMBL" id="MPC69891.1"/>
    </source>
</evidence>
<comment type="caution">
    <text evidence="1">The sequence shown here is derived from an EMBL/GenBank/DDBJ whole genome shotgun (WGS) entry which is preliminary data.</text>
</comment>
<gene>
    <name evidence="1" type="ORF">E2C01_064123</name>
</gene>
<dbReference type="AlphaFoldDB" id="A0A5B7HAW0"/>
<dbReference type="Proteomes" id="UP000324222">
    <property type="component" value="Unassembled WGS sequence"/>
</dbReference>
<reference evidence="1 2" key="1">
    <citation type="submission" date="2019-05" db="EMBL/GenBank/DDBJ databases">
        <title>Another draft genome of Portunus trituberculatus and its Hox gene families provides insights of decapod evolution.</title>
        <authorList>
            <person name="Jeong J.-H."/>
            <person name="Song I."/>
            <person name="Kim S."/>
            <person name="Choi T."/>
            <person name="Kim D."/>
            <person name="Ryu S."/>
            <person name="Kim W."/>
        </authorList>
    </citation>
    <scope>NUCLEOTIDE SEQUENCE [LARGE SCALE GENOMIC DNA]</scope>
    <source>
        <tissue evidence="1">Muscle</tissue>
    </source>
</reference>